<protein>
    <submittedName>
        <fullName evidence="1">Putative lipocalin lipocalin</fullName>
    </submittedName>
</protein>
<accession>A0A6G5A7S2</accession>
<dbReference type="AlphaFoldDB" id="A0A6G5A7S2"/>
<reference evidence="1" key="1">
    <citation type="submission" date="2020-03" db="EMBL/GenBank/DDBJ databases">
        <title>A transcriptome and proteome of the tick Rhipicephalus microplus shaped by the genetic composition of its hosts and developmental stage.</title>
        <authorList>
            <person name="Garcia G.R."/>
            <person name="Ribeiro J.M.C."/>
            <person name="Maruyama S.R."/>
            <person name="Gardinasse L.G."/>
            <person name="Nelson K."/>
            <person name="Ferreira B.R."/>
            <person name="Andrade T.G."/>
            <person name="Santos I.K.F.M."/>
        </authorList>
    </citation>
    <scope>NUCLEOTIDE SEQUENCE</scope>
    <source>
        <strain evidence="1">NSGR</strain>
        <tissue evidence="1">Salivary glands</tissue>
    </source>
</reference>
<dbReference type="VEuPathDB" id="VectorBase:LOC119167398"/>
<organism evidence="1">
    <name type="scientific">Rhipicephalus microplus</name>
    <name type="common">Cattle tick</name>
    <name type="synonym">Boophilus microplus</name>
    <dbReference type="NCBI Taxonomy" id="6941"/>
    <lineage>
        <taxon>Eukaryota</taxon>
        <taxon>Metazoa</taxon>
        <taxon>Ecdysozoa</taxon>
        <taxon>Arthropoda</taxon>
        <taxon>Chelicerata</taxon>
        <taxon>Arachnida</taxon>
        <taxon>Acari</taxon>
        <taxon>Parasitiformes</taxon>
        <taxon>Ixodida</taxon>
        <taxon>Ixodoidea</taxon>
        <taxon>Ixodidae</taxon>
        <taxon>Rhipicephalinae</taxon>
        <taxon>Rhipicephalus</taxon>
        <taxon>Boophilus</taxon>
    </lineage>
</organism>
<sequence>MKQRFERRVEAKQFTFFIYTHTSDCGLECMSRWCSSCRGPNEFSFLNTSEPIWTYNSTLPEALLCTVDVKLTINRLSTRFNRSYYIDGRVVSEVLQGWFRRWDKVIVGKVGKRSVVEEDLVYTGGNRTCGVFKSRLRLPGEHSWYDLRVRNSSILTGPSEDCVGNFNAVIAKATKKVPRTKSRTPSVASKPIYYPWCQTILQSPSVYQQASVPQRPSGKEE</sequence>
<proteinExistence type="predicted"/>
<name>A0A6G5A7S2_RHIMP</name>
<evidence type="ECO:0000313" key="1">
    <source>
        <dbReference type="EMBL" id="NIE46077.1"/>
    </source>
</evidence>
<dbReference type="EMBL" id="GIKN01003804">
    <property type="protein sequence ID" value="NIE46077.1"/>
    <property type="molecule type" value="Transcribed_RNA"/>
</dbReference>